<dbReference type="Gene3D" id="1.10.132.60">
    <property type="entry name" value="DNA polymerase family B, C-terminal domain"/>
    <property type="match status" value="1"/>
</dbReference>
<dbReference type="Pfam" id="PF00641">
    <property type="entry name" value="Zn_ribbon_RanBP"/>
    <property type="match status" value="1"/>
</dbReference>
<dbReference type="PROSITE" id="PS50199">
    <property type="entry name" value="ZF_RANBP2_2"/>
    <property type="match status" value="1"/>
</dbReference>
<keyword evidence="5" id="KW-0479">Metal-binding</keyword>
<evidence type="ECO:0000313" key="12">
    <source>
        <dbReference type="EMBL" id="JAC73236.1"/>
    </source>
</evidence>
<name>A0A061RRR4_9CHLO</name>
<dbReference type="GO" id="GO:0000166">
    <property type="term" value="F:nucleotide binding"/>
    <property type="evidence" value="ECO:0007669"/>
    <property type="project" value="InterPro"/>
</dbReference>
<dbReference type="GO" id="GO:0008296">
    <property type="term" value="F:3'-5'-DNA exonuclease activity"/>
    <property type="evidence" value="ECO:0007669"/>
    <property type="project" value="TreeGrafter"/>
</dbReference>
<dbReference type="GO" id="GO:0003887">
    <property type="term" value="F:DNA-directed DNA polymerase activity"/>
    <property type="evidence" value="ECO:0007669"/>
    <property type="project" value="UniProtKB-KW"/>
</dbReference>
<dbReference type="Pfam" id="PF14260">
    <property type="entry name" value="zf-C4pol"/>
    <property type="match status" value="1"/>
</dbReference>
<dbReference type="GO" id="GO:0006287">
    <property type="term" value="P:base-excision repair, gap-filling"/>
    <property type="evidence" value="ECO:0007669"/>
    <property type="project" value="TreeGrafter"/>
</dbReference>
<dbReference type="PROSITE" id="PS01358">
    <property type="entry name" value="ZF_RANBP2_1"/>
    <property type="match status" value="1"/>
</dbReference>
<keyword evidence="2" id="KW-0411">Iron-sulfur</keyword>
<keyword evidence="4" id="KW-0548">Nucleotidyltransferase</keyword>
<dbReference type="InterPro" id="IPR025687">
    <property type="entry name" value="Znf-C4pol"/>
</dbReference>
<dbReference type="PANTHER" id="PTHR10322:SF35">
    <property type="entry name" value="DNA-DIRECTED DNA POLYMERASE"/>
    <property type="match status" value="1"/>
</dbReference>
<dbReference type="EMBL" id="GBEZ01012674">
    <property type="protein sequence ID" value="JAC73236.1"/>
    <property type="molecule type" value="Transcribed_RNA"/>
</dbReference>
<comment type="catalytic activity">
    <reaction evidence="9">
        <text>DNA(n) + a 2'-deoxyribonucleoside 5'-triphosphate = DNA(n+1) + diphosphate</text>
        <dbReference type="Rhea" id="RHEA:22508"/>
        <dbReference type="Rhea" id="RHEA-COMP:17339"/>
        <dbReference type="Rhea" id="RHEA-COMP:17340"/>
        <dbReference type="ChEBI" id="CHEBI:33019"/>
        <dbReference type="ChEBI" id="CHEBI:61560"/>
        <dbReference type="ChEBI" id="CHEBI:173112"/>
        <dbReference type="EC" id="2.7.7.7"/>
    </reaction>
</comment>
<keyword evidence="2" id="KW-0408">Iron</keyword>
<dbReference type="SUPFAM" id="SSF90209">
    <property type="entry name" value="Ran binding protein zinc finger-like"/>
    <property type="match status" value="1"/>
</dbReference>
<feature type="non-terminal residue" evidence="12">
    <location>
        <position position="345"/>
    </location>
</feature>
<evidence type="ECO:0000256" key="7">
    <source>
        <dbReference type="ARBA" id="ARBA00022833"/>
    </source>
</evidence>
<dbReference type="InterPro" id="IPR042087">
    <property type="entry name" value="DNA_pol_B_thumb"/>
</dbReference>
<sequence>MWWQPPCQGAEERVAAFASFRPGVPQHAAQGHLKAAASEALSVACGAVRRLLSGSSGAYDLMMTGGLWRVTGAEIGTLAASGGEGLSGDVRGPHANLAVRLCRRDEGRSFVLGERIPYVLISGSRNQDEAAEDPVHAALAGLPLDLRLYCTNKLMPVLREVLQFILSRQQLKEFDMGDHTRVVAARQSPSSAALRHSWDCQHCTLRNHGHKPACAACGSKRPGAMGIEQTGFRNPSTRSARTSGRQSRLHQFAEASAQCLGCRCLLPPQNGSKSAPLCSSCTSKSGEFFLEKLEYHRQTESCLARTASVCSRCQATGPTAEILCENQVCRYLFSRLEKLRSLHTS</sequence>
<dbReference type="InterPro" id="IPR006134">
    <property type="entry name" value="DNA-dir_DNA_pol_B_multi_dom"/>
</dbReference>
<keyword evidence="2" id="KW-0004">4Fe-4S</keyword>
<feature type="domain" description="RanBP2-type" evidence="11">
    <location>
        <begin position="191"/>
        <end position="223"/>
    </location>
</feature>
<evidence type="ECO:0000259" key="11">
    <source>
        <dbReference type="PROSITE" id="PS50199"/>
    </source>
</evidence>
<dbReference type="GO" id="GO:0003677">
    <property type="term" value="F:DNA binding"/>
    <property type="evidence" value="ECO:0007669"/>
    <property type="project" value="InterPro"/>
</dbReference>
<dbReference type="AlphaFoldDB" id="A0A061RRR4"/>
<dbReference type="GO" id="GO:0043625">
    <property type="term" value="C:delta DNA polymerase complex"/>
    <property type="evidence" value="ECO:0007669"/>
    <property type="project" value="TreeGrafter"/>
</dbReference>
<dbReference type="InterPro" id="IPR001876">
    <property type="entry name" value="Znf_RanBP2"/>
</dbReference>
<evidence type="ECO:0000256" key="5">
    <source>
        <dbReference type="ARBA" id="ARBA00022723"/>
    </source>
</evidence>
<keyword evidence="8" id="KW-0239">DNA-directed DNA polymerase</keyword>
<protein>
    <recommendedName>
        <fullName evidence="1">DNA-directed DNA polymerase</fullName>
        <ecNumber evidence="1">2.7.7.7</ecNumber>
    </recommendedName>
</protein>
<reference evidence="12" key="1">
    <citation type="submission" date="2014-05" db="EMBL/GenBank/DDBJ databases">
        <title>The transcriptome of the halophilic microalga Tetraselmis sp. GSL018 isolated from the Great Salt Lake, Utah.</title>
        <authorList>
            <person name="Jinkerson R.E."/>
            <person name="D'Adamo S."/>
            <person name="Posewitz M.C."/>
        </authorList>
    </citation>
    <scope>NUCLEOTIDE SEQUENCE</scope>
    <source>
        <strain evidence="12">GSL018</strain>
    </source>
</reference>
<gene>
    <name evidence="12" type="ORF">TSPGSL018_29389</name>
</gene>
<dbReference type="GO" id="GO:0051539">
    <property type="term" value="F:4 iron, 4 sulfur cluster binding"/>
    <property type="evidence" value="ECO:0007669"/>
    <property type="project" value="UniProtKB-KW"/>
</dbReference>
<dbReference type="EC" id="2.7.7.7" evidence="1"/>
<keyword evidence="6 10" id="KW-0863">Zinc-finger</keyword>
<evidence type="ECO:0000256" key="8">
    <source>
        <dbReference type="ARBA" id="ARBA00022932"/>
    </source>
</evidence>
<dbReference type="SUPFAM" id="SSF56672">
    <property type="entry name" value="DNA/RNA polymerases"/>
    <property type="match status" value="1"/>
</dbReference>
<dbReference type="InterPro" id="IPR036443">
    <property type="entry name" value="Znf_RanBP2_sf"/>
</dbReference>
<dbReference type="GO" id="GO:0006297">
    <property type="term" value="P:nucleotide-excision repair, DNA gap filling"/>
    <property type="evidence" value="ECO:0007669"/>
    <property type="project" value="TreeGrafter"/>
</dbReference>
<evidence type="ECO:0000256" key="4">
    <source>
        <dbReference type="ARBA" id="ARBA00022695"/>
    </source>
</evidence>
<keyword evidence="3" id="KW-0808">Transferase</keyword>
<organism evidence="12">
    <name type="scientific">Tetraselmis sp. GSL018</name>
    <dbReference type="NCBI Taxonomy" id="582737"/>
    <lineage>
        <taxon>Eukaryota</taxon>
        <taxon>Viridiplantae</taxon>
        <taxon>Chlorophyta</taxon>
        <taxon>core chlorophytes</taxon>
        <taxon>Chlorodendrophyceae</taxon>
        <taxon>Chlorodendrales</taxon>
        <taxon>Chlorodendraceae</taxon>
        <taxon>Tetraselmis</taxon>
    </lineage>
</organism>
<evidence type="ECO:0000256" key="6">
    <source>
        <dbReference type="ARBA" id="ARBA00022771"/>
    </source>
</evidence>
<dbReference type="GO" id="GO:0045004">
    <property type="term" value="P:DNA replication proofreading"/>
    <property type="evidence" value="ECO:0007669"/>
    <property type="project" value="TreeGrafter"/>
</dbReference>
<evidence type="ECO:0000256" key="2">
    <source>
        <dbReference type="ARBA" id="ARBA00022485"/>
    </source>
</evidence>
<dbReference type="InterPro" id="IPR050240">
    <property type="entry name" value="DNA_pol_type-B"/>
</dbReference>
<evidence type="ECO:0000256" key="3">
    <source>
        <dbReference type="ARBA" id="ARBA00022679"/>
    </source>
</evidence>
<dbReference type="GO" id="GO:0008270">
    <property type="term" value="F:zinc ion binding"/>
    <property type="evidence" value="ECO:0007669"/>
    <property type="project" value="UniProtKB-KW"/>
</dbReference>
<dbReference type="PANTHER" id="PTHR10322">
    <property type="entry name" value="DNA POLYMERASE CATALYTIC SUBUNIT"/>
    <property type="match status" value="1"/>
</dbReference>
<dbReference type="Pfam" id="PF00136">
    <property type="entry name" value="DNA_pol_B"/>
    <property type="match status" value="1"/>
</dbReference>
<keyword evidence="7" id="KW-0862">Zinc</keyword>
<dbReference type="SMART" id="SM00547">
    <property type="entry name" value="ZnF_RBZ"/>
    <property type="match status" value="1"/>
</dbReference>
<evidence type="ECO:0000256" key="10">
    <source>
        <dbReference type="PROSITE-ProRule" id="PRU00322"/>
    </source>
</evidence>
<dbReference type="InterPro" id="IPR043502">
    <property type="entry name" value="DNA/RNA_pol_sf"/>
</dbReference>
<proteinExistence type="predicted"/>
<evidence type="ECO:0000256" key="1">
    <source>
        <dbReference type="ARBA" id="ARBA00012417"/>
    </source>
</evidence>
<dbReference type="Gene3D" id="2.30.30.380">
    <property type="entry name" value="Zn-finger domain of Sec23/24"/>
    <property type="match status" value="1"/>
</dbReference>
<evidence type="ECO:0000256" key="9">
    <source>
        <dbReference type="ARBA" id="ARBA00049244"/>
    </source>
</evidence>
<accession>A0A061RRR4</accession>